<proteinExistence type="predicted"/>
<evidence type="ECO:0000313" key="4">
    <source>
        <dbReference type="Proteomes" id="UP001566204"/>
    </source>
</evidence>
<dbReference type="SUPFAM" id="SSF52540">
    <property type="entry name" value="P-loop containing nucleoside triphosphate hydrolases"/>
    <property type="match status" value="1"/>
</dbReference>
<dbReference type="InterPro" id="IPR014592">
    <property type="entry name" value="P-loop_UCP034888"/>
</dbReference>
<dbReference type="EMBL" id="JBEOQB010000010">
    <property type="protein sequence ID" value="MEZ0454772.1"/>
    <property type="molecule type" value="Genomic_DNA"/>
</dbReference>
<dbReference type="InterPro" id="IPR022532">
    <property type="entry name" value="DUF3696"/>
</dbReference>
<dbReference type="PIRSF" id="PIRSF034888">
    <property type="entry name" value="P-loop_UCP034888"/>
    <property type="match status" value="1"/>
</dbReference>
<accession>A0ABV4HL88</accession>
<dbReference type="PANTHER" id="PTHR43581">
    <property type="entry name" value="ATP/GTP PHOSPHATASE"/>
    <property type="match status" value="1"/>
</dbReference>
<name>A0ABV4HL88_9SPHI</name>
<feature type="domain" description="ATPase AAA-type core" evidence="2">
    <location>
        <begin position="23"/>
        <end position="312"/>
    </location>
</feature>
<dbReference type="RefSeq" id="WP_370483456.1">
    <property type="nucleotide sequence ID" value="NZ_JBEOQA010000002.1"/>
</dbReference>
<dbReference type="InterPro" id="IPR051396">
    <property type="entry name" value="Bact_Antivir_Def_Nuclease"/>
</dbReference>
<dbReference type="Pfam" id="PF13304">
    <property type="entry name" value="AAA_21"/>
    <property type="match status" value="1"/>
</dbReference>
<reference evidence="3 4" key="1">
    <citation type="submission" date="2024-06" db="EMBL/GenBank/DDBJ databases">
        <title>Soil Sphingobacterium thalpophilum.</title>
        <authorList>
            <person name="Yang J."/>
            <person name="Li J."/>
        </authorList>
    </citation>
    <scope>NUCLEOTIDE SEQUENCE [LARGE SCALE GENOMIC DNA]</scope>
    <source>
        <strain evidence="3 4">22g91tb</strain>
    </source>
</reference>
<organism evidence="3 4">
    <name type="scientific">Sphingobacterium thalpophilum</name>
    <dbReference type="NCBI Taxonomy" id="259"/>
    <lineage>
        <taxon>Bacteria</taxon>
        <taxon>Pseudomonadati</taxon>
        <taxon>Bacteroidota</taxon>
        <taxon>Sphingobacteriia</taxon>
        <taxon>Sphingobacteriales</taxon>
        <taxon>Sphingobacteriaceae</taxon>
        <taxon>Sphingobacterium</taxon>
    </lineage>
</organism>
<protein>
    <submittedName>
        <fullName evidence="3">DUF3696 domain-containing protein</fullName>
    </submittedName>
</protein>
<evidence type="ECO:0000313" key="3">
    <source>
        <dbReference type="EMBL" id="MEZ0454772.1"/>
    </source>
</evidence>
<gene>
    <name evidence="3" type="ORF">ABTW24_24500</name>
</gene>
<evidence type="ECO:0000259" key="2">
    <source>
        <dbReference type="Pfam" id="PF13304"/>
    </source>
</evidence>
<comment type="caution">
    <text evidence="3">The sequence shown here is derived from an EMBL/GenBank/DDBJ whole genome shotgun (WGS) entry which is preliminary data.</text>
</comment>
<dbReference type="PANTHER" id="PTHR43581:SF2">
    <property type="entry name" value="EXCINUCLEASE ATPASE SUBUNIT"/>
    <property type="match status" value="1"/>
</dbReference>
<sequence>MIKHIQIGNFKSHKETSLDLRNLTVLCGSNGVGKSSAIQALLLLRESYLSNSAFEYLDLKSNPINIGSAKDAIYQFAQKNEIVFSIITDKNKLQYIFEAKDSELGKTVMYKPQAVIHVSDRETLAVENIFDKNCQFISAARLGPQPFYQKDDVVVDIYNQISVMEGRAEHFIHYLMVNQDKPVLKELLNPSTQAEDLFYQTSAWEKEISNGVNVVVEDLGNLGYELKYQFTTESKEGKTDIFKSINVGFGLSYVMPIIVGILSAPMGALLLIENPEAHIHPNGQSKLAELICLAAQAGVQIIVETHSDHIINGILVQSKRFENEGIGINRENVSVYHFARNEQEHKSVATKIPIEEGGKIKHTPQGFFDQFTIDRKFLLDF</sequence>
<feature type="domain" description="DUF3696" evidence="1">
    <location>
        <begin position="328"/>
        <end position="374"/>
    </location>
</feature>
<dbReference type="InterPro" id="IPR027417">
    <property type="entry name" value="P-loop_NTPase"/>
</dbReference>
<dbReference type="Gene3D" id="3.40.50.300">
    <property type="entry name" value="P-loop containing nucleotide triphosphate hydrolases"/>
    <property type="match status" value="1"/>
</dbReference>
<keyword evidence="4" id="KW-1185">Reference proteome</keyword>
<evidence type="ECO:0000259" key="1">
    <source>
        <dbReference type="Pfam" id="PF12476"/>
    </source>
</evidence>
<dbReference type="Pfam" id="PF12476">
    <property type="entry name" value="DUF3696"/>
    <property type="match status" value="1"/>
</dbReference>
<dbReference type="InterPro" id="IPR003959">
    <property type="entry name" value="ATPase_AAA_core"/>
</dbReference>
<dbReference type="Proteomes" id="UP001566204">
    <property type="component" value="Unassembled WGS sequence"/>
</dbReference>